<evidence type="ECO:0008006" key="4">
    <source>
        <dbReference type="Google" id="ProtNLM"/>
    </source>
</evidence>
<evidence type="ECO:0000313" key="3">
    <source>
        <dbReference type="EMBL" id="CAD9951302.1"/>
    </source>
</evidence>
<keyword evidence="2" id="KW-0732">Signal</keyword>
<protein>
    <recommendedName>
        <fullName evidence="4">Subtilisin</fullName>
    </recommendedName>
</protein>
<proteinExistence type="predicted"/>
<accession>A0A7S2VDP7</accession>
<dbReference type="AlphaFoldDB" id="A0A7S2VDP7"/>
<feature type="region of interest" description="Disordered" evidence="1">
    <location>
        <begin position="89"/>
        <end position="130"/>
    </location>
</feature>
<dbReference type="EMBL" id="HBHT01008127">
    <property type="protein sequence ID" value="CAD9951302.1"/>
    <property type="molecule type" value="Transcribed_RNA"/>
</dbReference>
<feature type="signal peptide" evidence="2">
    <location>
        <begin position="1"/>
        <end position="27"/>
    </location>
</feature>
<reference evidence="3" key="1">
    <citation type="submission" date="2021-01" db="EMBL/GenBank/DDBJ databases">
        <authorList>
            <person name="Corre E."/>
            <person name="Pelletier E."/>
            <person name="Niang G."/>
            <person name="Scheremetjew M."/>
            <person name="Finn R."/>
            <person name="Kale V."/>
            <person name="Holt S."/>
            <person name="Cochrane G."/>
            <person name="Meng A."/>
            <person name="Brown T."/>
            <person name="Cohen L."/>
        </authorList>
    </citation>
    <scope>NUCLEOTIDE SEQUENCE</scope>
    <source>
        <strain evidence="3">CCMP125</strain>
    </source>
</reference>
<organism evidence="3">
    <name type="scientific">Entomoneis paludosa</name>
    <dbReference type="NCBI Taxonomy" id="265537"/>
    <lineage>
        <taxon>Eukaryota</taxon>
        <taxon>Sar</taxon>
        <taxon>Stramenopiles</taxon>
        <taxon>Ochrophyta</taxon>
        <taxon>Bacillariophyta</taxon>
        <taxon>Bacillariophyceae</taxon>
        <taxon>Bacillariophycidae</taxon>
        <taxon>Entomoneidaceae</taxon>
        <taxon>Entomoneis</taxon>
    </lineage>
</organism>
<evidence type="ECO:0000256" key="1">
    <source>
        <dbReference type="SAM" id="MobiDB-lite"/>
    </source>
</evidence>
<feature type="region of interest" description="Disordered" evidence="1">
    <location>
        <begin position="52"/>
        <end position="73"/>
    </location>
</feature>
<feature type="chain" id="PRO_5030824492" description="Subtilisin" evidence="2">
    <location>
        <begin position="28"/>
        <end position="130"/>
    </location>
</feature>
<name>A0A7S2VDP7_9STRA</name>
<sequence>MRITTTTTATLWSILLLLLAGSGSSWAEGGLRGSSSTVKWQVMKAEYGTHPLYTNLRDGHPGGPTTTTNETTADSIIQGTLQAWAQYMKTHENPETIEEEESQDSANKESSEIATAETLPAADVDVPQHA</sequence>
<evidence type="ECO:0000256" key="2">
    <source>
        <dbReference type="SAM" id="SignalP"/>
    </source>
</evidence>
<gene>
    <name evidence="3" type="ORF">APAL1065_LOCUS5436</name>
</gene>